<dbReference type="Proteomes" id="UP000002316">
    <property type="component" value="Chromosome 11"/>
</dbReference>
<evidence type="ECO:0000313" key="4">
    <source>
        <dbReference type="Proteomes" id="UP000002316"/>
    </source>
</evidence>
<dbReference type="GeneID" id="23867118"/>
<feature type="transmembrane region" description="Helical" evidence="1">
    <location>
        <begin position="73"/>
        <end position="94"/>
    </location>
</feature>
<keyword evidence="1" id="KW-0812">Transmembrane</keyword>
<proteinExistence type="predicted"/>
<evidence type="ECO:0000313" key="3">
    <source>
        <dbReference type="EMBL" id="CBH18770.1"/>
    </source>
</evidence>
<protein>
    <recommendedName>
        <fullName evidence="5">T. brucei spp.-specific protein</fullName>
    </recommendedName>
</protein>
<keyword evidence="2" id="KW-0732">Signal</keyword>
<name>D0AAR9_TRYB9</name>
<keyword evidence="1" id="KW-1133">Transmembrane helix</keyword>
<organism evidence="3 4">
    <name type="scientific">Trypanosoma brucei gambiense (strain MHOM/CI/86/DAL972)</name>
    <dbReference type="NCBI Taxonomy" id="679716"/>
    <lineage>
        <taxon>Eukaryota</taxon>
        <taxon>Discoba</taxon>
        <taxon>Euglenozoa</taxon>
        <taxon>Kinetoplastea</taxon>
        <taxon>Metakinetoplastina</taxon>
        <taxon>Trypanosomatida</taxon>
        <taxon>Trypanosomatidae</taxon>
        <taxon>Trypanosoma</taxon>
    </lineage>
</organism>
<sequence>MGRSFSPRHITVTITFTLLLFFFFGSTFGIPASLPETSPFYHLPSFGRPYIPHCHHIFMIFSPPPPHAPMPTIQHLLFVILLPFFVSFAFAINISPRNDVLMEHNTPLIRSLPLLLKNTFFSTMV</sequence>
<feature type="signal peptide" evidence="2">
    <location>
        <begin position="1"/>
        <end position="29"/>
    </location>
</feature>
<feature type="chain" id="PRO_5003006345" description="T. brucei spp.-specific protein" evidence="2">
    <location>
        <begin position="30"/>
        <end position="125"/>
    </location>
</feature>
<dbReference type="AlphaFoldDB" id="D0AAR9"/>
<accession>D0AAR9</accession>
<dbReference type="EMBL" id="FN554974">
    <property type="protein sequence ID" value="CBH18770.1"/>
    <property type="molecule type" value="Genomic_DNA"/>
</dbReference>
<evidence type="ECO:0000256" key="2">
    <source>
        <dbReference type="SAM" id="SignalP"/>
    </source>
</evidence>
<evidence type="ECO:0008006" key="5">
    <source>
        <dbReference type="Google" id="ProtNLM"/>
    </source>
</evidence>
<keyword evidence="1" id="KW-0472">Membrane</keyword>
<evidence type="ECO:0000256" key="1">
    <source>
        <dbReference type="SAM" id="Phobius"/>
    </source>
</evidence>
<gene>
    <name evidence="3" type="ORF">TbgDal_XI18910</name>
</gene>
<dbReference type="KEGG" id="tbg:TbgDal_XI18910"/>
<dbReference type="RefSeq" id="XP_011781034.1">
    <property type="nucleotide sequence ID" value="XM_011782732.1"/>
</dbReference>
<reference evidence="4" key="1">
    <citation type="journal article" date="2010" name="PLoS Negl. Trop. Dis.">
        <title>The genome sequence of Trypanosoma brucei gambiense, causative agent of chronic human african trypanosomiasis.</title>
        <authorList>
            <person name="Jackson A.P."/>
            <person name="Sanders M."/>
            <person name="Berry A."/>
            <person name="McQuillan J."/>
            <person name="Aslett M.A."/>
            <person name="Quail M.A."/>
            <person name="Chukualim B."/>
            <person name="Capewell P."/>
            <person name="MacLeod A."/>
            <person name="Melville S.E."/>
            <person name="Gibson W."/>
            <person name="Barry J.D."/>
            <person name="Berriman M."/>
            <person name="Hertz-Fowler C."/>
        </authorList>
    </citation>
    <scope>NUCLEOTIDE SEQUENCE [LARGE SCALE GENOMIC DNA]</scope>
    <source>
        <strain evidence="4">MHOM/CI/86/DAL972</strain>
    </source>
</reference>